<dbReference type="AlphaFoldDB" id="A0A4C1WXR3"/>
<reference evidence="1 2" key="1">
    <citation type="journal article" date="2019" name="Commun. Biol.">
        <title>The bagworm genome reveals a unique fibroin gene that provides high tensile strength.</title>
        <authorList>
            <person name="Kono N."/>
            <person name="Nakamura H."/>
            <person name="Ohtoshi R."/>
            <person name="Tomita M."/>
            <person name="Numata K."/>
            <person name="Arakawa K."/>
        </authorList>
    </citation>
    <scope>NUCLEOTIDE SEQUENCE [LARGE SCALE GENOMIC DNA]</scope>
</reference>
<gene>
    <name evidence="1" type="ORF">EVAR_97868_1</name>
</gene>
<accession>A0A4C1WXR3</accession>
<sequence>MTVSSTVIYEKYKNVVNRSPNRHQRSDFRQQKDGTRITVMRLVRLKQLISSHVMFAFYAPTLVQNRWLFDREHGLVVDDNSGSTAGFGICPVLDSNIDLDIDVGPPMGINGSDN</sequence>
<protein>
    <submittedName>
        <fullName evidence="1">Uncharacterized protein</fullName>
    </submittedName>
</protein>
<dbReference type="Proteomes" id="UP000299102">
    <property type="component" value="Unassembled WGS sequence"/>
</dbReference>
<proteinExistence type="predicted"/>
<name>A0A4C1WXR3_EUMVA</name>
<organism evidence="1 2">
    <name type="scientific">Eumeta variegata</name>
    <name type="common">Bagworm moth</name>
    <name type="synonym">Eumeta japonica</name>
    <dbReference type="NCBI Taxonomy" id="151549"/>
    <lineage>
        <taxon>Eukaryota</taxon>
        <taxon>Metazoa</taxon>
        <taxon>Ecdysozoa</taxon>
        <taxon>Arthropoda</taxon>
        <taxon>Hexapoda</taxon>
        <taxon>Insecta</taxon>
        <taxon>Pterygota</taxon>
        <taxon>Neoptera</taxon>
        <taxon>Endopterygota</taxon>
        <taxon>Lepidoptera</taxon>
        <taxon>Glossata</taxon>
        <taxon>Ditrysia</taxon>
        <taxon>Tineoidea</taxon>
        <taxon>Psychidae</taxon>
        <taxon>Oiketicinae</taxon>
        <taxon>Eumeta</taxon>
    </lineage>
</organism>
<keyword evidence="2" id="KW-1185">Reference proteome</keyword>
<comment type="caution">
    <text evidence="1">The sequence shown here is derived from an EMBL/GenBank/DDBJ whole genome shotgun (WGS) entry which is preliminary data.</text>
</comment>
<evidence type="ECO:0000313" key="1">
    <source>
        <dbReference type="EMBL" id="GBP55660.1"/>
    </source>
</evidence>
<dbReference type="EMBL" id="BGZK01000674">
    <property type="protein sequence ID" value="GBP55660.1"/>
    <property type="molecule type" value="Genomic_DNA"/>
</dbReference>
<evidence type="ECO:0000313" key="2">
    <source>
        <dbReference type="Proteomes" id="UP000299102"/>
    </source>
</evidence>